<keyword evidence="1" id="KW-1133">Transmembrane helix</keyword>
<proteinExistence type="predicted"/>
<sequence length="82" mass="9460">MRRACYLVWSSYIPLMLLDFYVNFTLVFAPWGSGYWVRNGVIVWLGLMTWSGREWKDGQEWRGIVGKVGKRNIDGCIGLGRG</sequence>
<gene>
    <name evidence="2" type="ORF">VTL71DRAFT_15532</name>
</gene>
<dbReference type="Proteomes" id="UP001595075">
    <property type="component" value="Unassembled WGS sequence"/>
</dbReference>
<keyword evidence="1" id="KW-0472">Membrane</keyword>
<name>A0ABR4CHG7_9HELO</name>
<accession>A0ABR4CHG7</accession>
<evidence type="ECO:0000313" key="2">
    <source>
        <dbReference type="EMBL" id="KAL2069194.1"/>
    </source>
</evidence>
<reference evidence="2 3" key="1">
    <citation type="journal article" date="2024" name="Commun. Biol.">
        <title>Comparative genomic analysis of thermophilic fungi reveals convergent evolutionary adaptations and gene losses.</title>
        <authorList>
            <person name="Steindorff A.S."/>
            <person name="Aguilar-Pontes M.V."/>
            <person name="Robinson A.J."/>
            <person name="Andreopoulos B."/>
            <person name="LaButti K."/>
            <person name="Kuo A."/>
            <person name="Mondo S."/>
            <person name="Riley R."/>
            <person name="Otillar R."/>
            <person name="Haridas S."/>
            <person name="Lipzen A."/>
            <person name="Grimwood J."/>
            <person name="Schmutz J."/>
            <person name="Clum A."/>
            <person name="Reid I.D."/>
            <person name="Moisan M.C."/>
            <person name="Butler G."/>
            <person name="Nguyen T.T.M."/>
            <person name="Dewar K."/>
            <person name="Conant G."/>
            <person name="Drula E."/>
            <person name="Henrissat B."/>
            <person name="Hansel C."/>
            <person name="Singer S."/>
            <person name="Hutchinson M.I."/>
            <person name="de Vries R.P."/>
            <person name="Natvig D.O."/>
            <person name="Powell A.J."/>
            <person name="Tsang A."/>
            <person name="Grigoriev I.V."/>
        </authorList>
    </citation>
    <scope>NUCLEOTIDE SEQUENCE [LARGE SCALE GENOMIC DNA]</scope>
    <source>
        <strain evidence="2 3">CBS 494.80</strain>
    </source>
</reference>
<comment type="caution">
    <text evidence="2">The sequence shown here is derived from an EMBL/GenBank/DDBJ whole genome shotgun (WGS) entry which is preliminary data.</text>
</comment>
<protein>
    <submittedName>
        <fullName evidence="2">Uncharacterized protein</fullName>
    </submittedName>
</protein>
<keyword evidence="1" id="KW-0812">Transmembrane</keyword>
<evidence type="ECO:0000256" key="1">
    <source>
        <dbReference type="SAM" id="Phobius"/>
    </source>
</evidence>
<dbReference type="EMBL" id="JAZHXI010000008">
    <property type="protein sequence ID" value="KAL2069194.1"/>
    <property type="molecule type" value="Genomic_DNA"/>
</dbReference>
<keyword evidence="3" id="KW-1185">Reference proteome</keyword>
<evidence type="ECO:0000313" key="3">
    <source>
        <dbReference type="Proteomes" id="UP001595075"/>
    </source>
</evidence>
<organism evidence="2 3">
    <name type="scientific">Oculimacula yallundae</name>
    <dbReference type="NCBI Taxonomy" id="86028"/>
    <lineage>
        <taxon>Eukaryota</taxon>
        <taxon>Fungi</taxon>
        <taxon>Dikarya</taxon>
        <taxon>Ascomycota</taxon>
        <taxon>Pezizomycotina</taxon>
        <taxon>Leotiomycetes</taxon>
        <taxon>Helotiales</taxon>
        <taxon>Ploettnerulaceae</taxon>
        <taxon>Oculimacula</taxon>
    </lineage>
</organism>
<feature type="transmembrane region" description="Helical" evidence="1">
    <location>
        <begin position="7"/>
        <end position="29"/>
    </location>
</feature>